<accession>A0AA37WKP3</accession>
<dbReference type="EMBL" id="BSPD01000021">
    <property type="protein sequence ID" value="GLS25128.1"/>
    <property type="molecule type" value="Genomic_DNA"/>
</dbReference>
<dbReference type="AlphaFoldDB" id="A0AA37WKP3"/>
<reference evidence="1 2" key="1">
    <citation type="journal article" date="2014" name="Int. J. Syst. Evol. Microbiol.">
        <title>Complete genome sequence of Corynebacterium casei LMG S-19264T (=DSM 44701T), isolated from a smear-ripened cheese.</title>
        <authorList>
            <consortium name="US DOE Joint Genome Institute (JGI-PGF)"/>
            <person name="Walter F."/>
            <person name="Albersmeier A."/>
            <person name="Kalinowski J."/>
            <person name="Ruckert C."/>
        </authorList>
    </citation>
    <scope>NUCLEOTIDE SEQUENCE [LARGE SCALE GENOMIC DNA]</scope>
    <source>
        <strain evidence="1 2">NBRC 110095</strain>
    </source>
</reference>
<evidence type="ECO:0000313" key="2">
    <source>
        <dbReference type="Proteomes" id="UP001156870"/>
    </source>
</evidence>
<dbReference type="Proteomes" id="UP001156870">
    <property type="component" value="Unassembled WGS sequence"/>
</dbReference>
<gene>
    <name evidence="1" type="ORF">GCM10007877_08420</name>
</gene>
<protein>
    <submittedName>
        <fullName evidence="1">Uncharacterized protein</fullName>
    </submittedName>
</protein>
<evidence type="ECO:0000313" key="1">
    <source>
        <dbReference type="EMBL" id="GLS25128.1"/>
    </source>
</evidence>
<keyword evidence="2" id="KW-1185">Reference proteome</keyword>
<sequence length="78" mass="8067">MATAALSLFASGECGGLALFKWGLTHFGGECLSGVFVFFPAMVKGSALFIASYHSACYSAGWAMVRVVVDVVWGGVVG</sequence>
<comment type="caution">
    <text evidence="1">The sequence shown here is derived from an EMBL/GenBank/DDBJ whole genome shotgun (WGS) entry which is preliminary data.</text>
</comment>
<proteinExistence type="predicted"/>
<organism evidence="1 2">
    <name type="scientific">Marinibactrum halimedae</name>
    <dbReference type="NCBI Taxonomy" id="1444977"/>
    <lineage>
        <taxon>Bacteria</taxon>
        <taxon>Pseudomonadati</taxon>
        <taxon>Pseudomonadota</taxon>
        <taxon>Gammaproteobacteria</taxon>
        <taxon>Cellvibrionales</taxon>
        <taxon>Cellvibrionaceae</taxon>
        <taxon>Marinibactrum</taxon>
    </lineage>
</organism>
<name>A0AA37WKP3_9GAMM</name>